<dbReference type="EMBL" id="JACRSU010000004">
    <property type="protein sequence ID" value="MBC8541556.1"/>
    <property type="molecule type" value="Genomic_DNA"/>
</dbReference>
<feature type="domain" description="HTH araC/xylS-type" evidence="4">
    <location>
        <begin position="178"/>
        <end position="274"/>
    </location>
</feature>
<dbReference type="GO" id="GO:0003700">
    <property type="term" value="F:DNA-binding transcription factor activity"/>
    <property type="evidence" value="ECO:0007669"/>
    <property type="project" value="InterPro"/>
</dbReference>
<keyword evidence="3" id="KW-0804">Transcription</keyword>
<accession>A0A926DPD4</accession>
<gene>
    <name evidence="5" type="ORF">H8698_11260</name>
</gene>
<sequence>MEEKISLYRDAPSPVIVYHNKNERPHVDVPHLHSQYEIYYNIDGAKGFFADKRFYDCTGFDLFAIPQACVHKVIVSRGAVYERCIINIDTKIIDAINAAPHMNRPLSWLAGSPFPKKANLNEQEHEEFMNLIKQYHLQESHELKRYAALIGILAFIGGFFLPGRMASPAGSPPDSIAEKALVLIEDQFQDIKISEIAETLFVNESYFSKLFKEEFGLTPENYLIVRKIAEAKKYLYMGASVKEACFLSGFHNYSNFIRTFKNFEGYSPGNLEKLTDPL</sequence>
<evidence type="ECO:0000256" key="3">
    <source>
        <dbReference type="ARBA" id="ARBA00023163"/>
    </source>
</evidence>
<dbReference type="InterPro" id="IPR037923">
    <property type="entry name" value="HTH-like"/>
</dbReference>
<dbReference type="InterPro" id="IPR003313">
    <property type="entry name" value="AraC-bd"/>
</dbReference>
<dbReference type="InterPro" id="IPR018062">
    <property type="entry name" value="HTH_AraC-typ_CS"/>
</dbReference>
<dbReference type="AlphaFoldDB" id="A0A926DPD4"/>
<dbReference type="PROSITE" id="PS01124">
    <property type="entry name" value="HTH_ARAC_FAMILY_2"/>
    <property type="match status" value="1"/>
</dbReference>
<name>A0A926DPD4_9FIRM</name>
<keyword evidence="6" id="KW-1185">Reference proteome</keyword>
<keyword evidence="1" id="KW-0805">Transcription regulation</keyword>
<keyword evidence="2" id="KW-0238">DNA-binding</keyword>
<dbReference type="SUPFAM" id="SSF46689">
    <property type="entry name" value="Homeodomain-like"/>
    <property type="match status" value="2"/>
</dbReference>
<organism evidence="5 6">
    <name type="scientific">Congzhengia minquanensis</name>
    <dbReference type="NCBI Taxonomy" id="2763657"/>
    <lineage>
        <taxon>Bacteria</taxon>
        <taxon>Bacillati</taxon>
        <taxon>Bacillota</taxon>
        <taxon>Clostridia</taxon>
        <taxon>Eubacteriales</taxon>
        <taxon>Oscillospiraceae</taxon>
        <taxon>Congzhengia</taxon>
    </lineage>
</organism>
<reference evidence="5" key="1">
    <citation type="submission" date="2020-08" db="EMBL/GenBank/DDBJ databases">
        <title>Genome public.</title>
        <authorList>
            <person name="Liu C."/>
            <person name="Sun Q."/>
        </authorList>
    </citation>
    <scope>NUCLEOTIDE SEQUENCE</scope>
    <source>
        <strain evidence="5">H8</strain>
    </source>
</reference>
<dbReference type="PANTHER" id="PTHR43280">
    <property type="entry name" value="ARAC-FAMILY TRANSCRIPTIONAL REGULATOR"/>
    <property type="match status" value="1"/>
</dbReference>
<dbReference type="SUPFAM" id="SSF51215">
    <property type="entry name" value="Regulatory protein AraC"/>
    <property type="match status" value="1"/>
</dbReference>
<dbReference type="SMART" id="SM00342">
    <property type="entry name" value="HTH_ARAC"/>
    <property type="match status" value="1"/>
</dbReference>
<evidence type="ECO:0000313" key="5">
    <source>
        <dbReference type="EMBL" id="MBC8541556.1"/>
    </source>
</evidence>
<dbReference type="RefSeq" id="WP_249313574.1">
    <property type="nucleotide sequence ID" value="NZ_JACRSU010000004.1"/>
</dbReference>
<dbReference type="Pfam" id="PF12833">
    <property type="entry name" value="HTH_18"/>
    <property type="match status" value="1"/>
</dbReference>
<comment type="caution">
    <text evidence="5">The sequence shown here is derived from an EMBL/GenBank/DDBJ whole genome shotgun (WGS) entry which is preliminary data.</text>
</comment>
<dbReference type="PROSITE" id="PS00041">
    <property type="entry name" value="HTH_ARAC_FAMILY_1"/>
    <property type="match status" value="1"/>
</dbReference>
<dbReference type="GO" id="GO:0043565">
    <property type="term" value="F:sequence-specific DNA binding"/>
    <property type="evidence" value="ECO:0007669"/>
    <property type="project" value="InterPro"/>
</dbReference>
<proteinExistence type="predicted"/>
<evidence type="ECO:0000256" key="2">
    <source>
        <dbReference type="ARBA" id="ARBA00023125"/>
    </source>
</evidence>
<dbReference type="Pfam" id="PF02311">
    <property type="entry name" value="AraC_binding"/>
    <property type="match status" value="1"/>
</dbReference>
<evidence type="ECO:0000259" key="4">
    <source>
        <dbReference type="PROSITE" id="PS01124"/>
    </source>
</evidence>
<evidence type="ECO:0000256" key="1">
    <source>
        <dbReference type="ARBA" id="ARBA00023015"/>
    </source>
</evidence>
<dbReference type="InterPro" id="IPR018060">
    <property type="entry name" value="HTH_AraC"/>
</dbReference>
<protein>
    <submittedName>
        <fullName evidence="5">AraC family transcriptional regulator</fullName>
    </submittedName>
</protein>
<dbReference type="Proteomes" id="UP000611762">
    <property type="component" value="Unassembled WGS sequence"/>
</dbReference>
<dbReference type="Gene3D" id="1.10.10.60">
    <property type="entry name" value="Homeodomain-like"/>
    <property type="match status" value="2"/>
</dbReference>
<dbReference type="InterPro" id="IPR009057">
    <property type="entry name" value="Homeodomain-like_sf"/>
</dbReference>
<evidence type="ECO:0000313" key="6">
    <source>
        <dbReference type="Proteomes" id="UP000611762"/>
    </source>
</evidence>
<dbReference type="PANTHER" id="PTHR43280:SF28">
    <property type="entry name" value="HTH-TYPE TRANSCRIPTIONAL ACTIVATOR RHAS"/>
    <property type="match status" value="1"/>
</dbReference>